<dbReference type="RefSeq" id="WP_063378685.1">
    <property type="nucleotide sequence ID" value="NZ_AUXT01000199.1"/>
</dbReference>
<protein>
    <submittedName>
        <fullName evidence="1">Uncharacterized protein</fullName>
    </submittedName>
</protein>
<comment type="caution">
    <text evidence="1">The sequence shown here is derived from an EMBL/GenBank/DDBJ whole genome shotgun (WGS) entry which is preliminary data.</text>
</comment>
<dbReference type="Proteomes" id="UP000076587">
    <property type="component" value="Unassembled WGS sequence"/>
</dbReference>
<reference evidence="1 2" key="1">
    <citation type="submission" date="2013-07" db="EMBL/GenBank/DDBJ databases">
        <title>Comparative Genomic and Metabolomic Analysis of Twelve Strains of Pseudoalteromonas luteoviolacea.</title>
        <authorList>
            <person name="Vynne N.G."/>
            <person name="Mansson M."/>
            <person name="Gram L."/>
        </authorList>
    </citation>
    <scope>NUCLEOTIDE SEQUENCE [LARGE SCALE GENOMIC DNA]</scope>
    <source>
        <strain evidence="1 2">NCIMB 1942</strain>
    </source>
</reference>
<name>A0A166Z7T4_9GAMM</name>
<proteinExistence type="predicted"/>
<evidence type="ECO:0000313" key="1">
    <source>
        <dbReference type="EMBL" id="KZN44026.1"/>
    </source>
</evidence>
<dbReference type="SUPFAM" id="SSF53850">
    <property type="entry name" value="Periplasmic binding protein-like II"/>
    <property type="match status" value="1"/>
</dbReference>
<sequence length="250" mass="29541">MVQLIIVGILILLPWCAWSEQVERIKLYTYHDKPPYIVSLKERSGLYFDIVRLLNEFHDDVQYQLVFRPKIRIRSELEQEQLNGAVLGVNPVWFGDNDQIKHLWSDPLFYDTDEFVSSVKRPFEYKNPTSLHGKRYGGVQGYFYPKLHDAEKLEKLQRVDANSEKALLELVLKQQIDFAVVSRPTYFYYARKHGWWTSLSLSHQAHQKYYRAILAPKKHKDKLGILLNTTNSIGFKKHMKQLVRSYHISE</sequence>
<gene>
    <name evidence="1" type="ORF">N482_17925</name>
</gene>
<dbReference type="EMBL" id="AUXT01000199">
    <property type="protein sequence ID" value="KZN44026.1"/>
    <property type="molecule type" value="Genomic_DNA"/>
</dbReference>
<dbReference type="Gene3D" id="3.40.190.10">
    <property type="entry name" value="Periplasmic binding protein-like II"/>
    <property type="match status" value="2"/>
</dbReference>
<dbReference type="PATRIC" id="fig|1365253.3.peg.4339"/>
<dbReference type="AlphaFoldDB" id="A0A166Z7T4"/>
<evidence type="ECO:0000313" key="2">
    <source>
        <dbReference type="Proteomes" id="UP000076587"/>
    </source>
</evidence>
<accession>A0A166Z7T4</accession>
<organism evidence="1 2">
    <name type="scientific">Pseudoalteromonas luteoviolacea NCIMB 1942</name>
    <dbReference type="NCBI Taxonomy" id="1365253"/>
    <lineage>
        <taxon>Bacteria</taxon>
        <taxon>Pseudomonadati</taxon>
        <taxon>Pseudomonadota</taxon>
        <taxon>Gammaproteobacteria</taxon>
        <taxon>Alteromonadales</taxon>
        <taxon>Pseudoalteromonadaceae</taxon>
        <taxon>Pseudoalteromonas</taxon>
    </lineage>
</organism>